<keyword evidence="2" id="KW-1185">Reference proteome</keyword>
<evidence type="ECO:0008006" key="3">
    <source>
        <dbReference type="Google" id="ProtNLM"/>
    </source>
</evidence>
<evidence type="ECO:0000313" key="1">
    <source>
        <dbReference type="EMBL" id="MDQ0444860.1"/>
    </source>
</evidence>
<sequence>MPVHDPNERRYERLREAARALTTDMENIRAGNGELTPNVLLGLRLTSISDAAIDAAYAQWGAAIFPWTSICGQARPYVRRFEVAIWINGSLEGLCTGRASNGPDNVTLHYIESRPSGLLQGYVAEIATDAAEEYAALIHRRRVKLKDPVAEKIALYEALGFRKAETYSGSRYYDRIVP</sequence>
<comment type="caution">
    <text evidence="1">The sequence shown here is derived from an EMBL/GenBank/DDBJ whole genome shotgun (WGS) entry which is preliminary data.</text>
</comment>
<dbReference type="EMBL" id="JAUSVV010000017">
    <property type="protein sequence ID" value="MDQ0444860.1"/>
    <property type="molecule type" value="Genomic_DNA"/>
</dbReference>
<dbReference type="RefSeq" id="WP_238247108.1">
    <property type="nucleotide sequence ID" value="NZ_BPQX01000003.1"/>
</dbReference>
<name>A0ABU0HRB3_9HYPH</name>
<dbReference type="Proteomes" id="UP001236369">
    <property type="component" value="Unassembled WGS sequence"/>
</dbReference>
<accession>A0ABU0HRB3</accession>
<organism evidence="1 2">
    <name type="scientific">Methylobacterium persicinum</name>
    <dbReference type="NCBI Taxonomy" id="374426"/>
    <lineage>
        <taxon>Bacteria</taxon>
        <taxon>Pseudomonadati</taxon>
        <taxon>Pseudomonadota</taxon>
        <taxon>Alphaproteobacteria</taxon>
        <taxon>Hyphomicrobiales</taxon>
        <taxon>Methylobacteriaceae</taxon>
        <taxon>Methylobacterium</taxon>
    </lineage>
</organism>
<evidence type="ECO:0000313" key="2">
    <source>
        <dbReference type="Proteomes" id="UP001236369"/>
    </source>
</evidence>
<reference evidence="1 2" key="1">
    <citation type="submission" date="2023-07" db="EMBL/GenBank/DDBJ databases">
        <title>Genomic Encyclopedia of Type Strains, Phase IV (KMG-IV): sequencing the most valuable type-strain genomes for metagenomic binning, comparative biology and taxonomic classification.</title>
        <authorList>
            <person name="Goeker M."/>
        </authorList>
    </citation>
    <scope>NUCLEOTIDE SEQUENCE [LARGE SCALE GENOMIC DNA]</scope>
    <source>
        <strain evidence="1 2">DSM 19562</strain>
    </source>
</reference>
<proteinExistence type="predicted"/>
<gene>
    <name evidence="1" type="ORF">QO016_004385</name>
</gene>
<protein>
    <recommendedName>
        <fullName evidence="3">N-acetyltransferase domain-containing protein</fullName>
    </recommendedName>
</protein>